<dbReference type="EMBL" id="FNHU01000002">
    <property type="protein sequence ID" value="SDM39784.1"/>
    <property type="molecule type" value="Genomic_DNA"/>
</dbReference>
<proteinExistence type="predicted"/>
<gene>
    <name evidence="1" type="ORF">SAMN04487766_102122</name>
</gene>
<reference evidence="1 2" key="1">
    <citation type="submission" date="2016-10" db="EMBL/GenBank/DDBJ databases">
        <authorList>
            <person name="de Groot N.N."/>
        </authorList>
    </citation>
    <scope>NUCLEOTIDE SEQUENCE [LARGE SCALE GENOMIC DNA]</scope>
    <source>
        <strain evidence="1 2">KPR-7B</strain>
    </source>
</reference>
<dbReference type="Proteomes" id="UP000199671">
    <property type="component" value="Unassembled WGS sequence"/>
</dbReference>
<protein>
    <submittedName>
        <fullName evidence="1">Uncharacterized protein</fullName>
    </submittedName>
</protein>
<dbReference type="AlphaFoldDB" id="A0A1G9SWM4"/>
<name>A0A1G9SWM4_9ACTO</name>
<evidence type="ECO:0000313" key="1">
    <source>
        <dbReference type="EMBL" id="SDM39784.1"/>
    </source>
</evidence>
<organism evidence="1 2">
    <name type="scientific">Actinomyces ruminicola</name>
    <dbReference type="NCBI Taxonomy" id="332524"/>
    <lineage>
        <taxon>Bacteria</taxon>
        <taxon>Bacillati</taxon>
        <taxon>Actinomycetota</taxon>
        <taxon>Actinomycetes</taxon>
        <taxon>Actinomycetales</taxon>
        <taxon>Actinomycetaceae</taxon>
        <taxon>Actinomyces</taxon>
    </lineage>
</organism>
<accession>A0A1G9SWM4</accession>
<sequence>MSGVACARVLREAGGAELSAGAVAVLADVPVGAVQALPASADGYPTAGPLAARRVVAYRLAGLPAAWKRRVRENVSYAVASLAAEGAPSPALADVLDFLGGEEP</sequence>
<evidence type="ECO:0000313" key="2">
    <source>
        <dbReference type="Proteomes" id="UP000199671"/>
    </source>
</evidence>